<protein>
    <submittedName>
        <fullName evidence="13">Sodium:solute symporter</fullName>
    </submittedName>
</protein>
<dbReference type="Pfam" id="PF00474">
    <property type="entry name" value="SSF"/>
    <property type="match status" value="1"/>
</dbReference>
<keyword evidence="14" id="KW-1185">Reference proteome</keyword>
<organism evidence="13 14">
    <name type="scientific">Sphingobium algorifonticola</name>
    <dbReference type="NCBI Taxonomy" id="2008318"/>
    <lineage>
        <taxon>Bacteria</taxon>
        <taxon>Pseudomonadati</taxon>
        <taxon>Pseudomonadota</taxon>
        <taxon>Alphaproteobacteria</taxon>
        <taxon>Sphingomonadales</taxon>
        <taxon>Sphingomonadaceae</taxon>
        <taxon>Sphingobium</taxon>
    </lineage>
</organism>
<evidence type="ECO:0000256" key="2">
    <source>
        <dbReference type="ARBA" id="ARBA00006434"/>
    </source>
</evidence>
<keyword evidence="7" id="KW-0915">Sodium</keyword>
<dbReference type="Gene3D" id="1.20.1730.10">
    <property type="entry name" value="Sodium/glucose cotransporter"/>
    <property type="match status" value="1"/>
</dbReference>
<feature type="transmembrane region" description="Helical" evidence="12">
    <location>
        <begin position="47"/>
        <end position="66"/>
    </location>
</feature>
<dbReference type="PANTHER" id="PTHR42985">
    <property type="entry name" value="SODIUM-COUPLED MONOCARBOXYLATE TRANSPORTER"/>
    <property type="match status" value="1"/>
</dbReference>
<evidence type="ECO:0000256" key="9">
    <source>
        <dbReference type="ARBA" id="ARBA00023136"/>
    </source>
</evidence>
<dbReference type="CDD" id="cd11493">
    <property type="entry name" value="SLC5sbd_NIS-like_u1"/>
    <property type="match status" value="1"/>
</dbReference>
<keyword evidence="5 12" id="KW-0812">Transmembrane</keyword>
<feature type="transmembrane region" description="Helical" evidence="12">
    <location>
        <begin position="129"/>
        <end position="153"/>
    </location>
</feature>
<dbReference type="GO" id="GO:0006814">
    <property type="term" value="P:sodium ion transport"/>
    <property type="evidence" value="ECO:0007669"/>
    <property type="project" value="UniProtKB-KW"/>
</dbReference>
<evidence type="ECO:0000256" key="7">
    <source>
        <dbReference type="ARBA" id="ARBA00023053"/>
    </source>
</evidence>
<evidence type="ECO:0000256" key="4">
    <source>
        <dbReference type="ARBA" id="ARBA00022475"/>
    </source>
</evidence>
<evidence type="ECO:0000256" key="3">
    <source>
        <dbReference type="ARBA" id="ARBA00022448"/>
    </source>
</evidence>
<dbReference type="PANTHER" id="PTHR42985:SF47">
    <property type="entry name" value="INTEGRAL MEMBRANE TRANSPORT PROTEIN"/>
    <property type="match status" value="1"/>
</dbReference>
<feature type="transmembrane region" description="Helical" evidence="12">
    <location>
        <begin position="78"/>
        <end position="97"/>
    </location>
</feature>
<dbReference type="EMBL" id="RZUL01000002">
    <property type="protein sequence ID" value="RVT42317.1"/>
    <property type="molecule type" value="Genomic_DNA"/>
</dbReference>
<evidence type="ECO:0000256" key="1">
    <source>
        <dbReference type="ARBA" id="ARBA00004651"/>
    </source>
</evidence>
<feature type="transmembrane region" description="Helical" evidence="12">
    <location>
        <begin position="191"/>
        <end position="211"/>
    </location>
</feature>
<feature type="transmembrane region" description="Helical" evidence="12">
    <location>
        <begin position="456"/>
        <end position="475"/>
    </location>
</feature>
<dbReference type="InterPro" id="IPR001734">
    <property type="entry name" value="Na/solute_symporter"/>
</dbReference>
<evidence type="ECO:0000313" key="14">
    <source>
        <dbReference type="Proteomes" id="UP000282977"/>
    </source>
</evidence>
<dbReference type="GO" id="GO:0005886">
    <property type="term" value="C:plasma membrane"/>
    <property type="evidence" value="ECO:0007669"/>
    <property type="project" value="UniProtKB-SubCell"/>
</dbReference>
<name>A0A437J9Y6_9SPHN</name>
<gene>
    <name evidence="13" type="ORF">ENE74_08970</name>
</gene>
<keyword evidence="10" id="KW-0739">Sodium transport</keyword>
<evidence type="ECO:0000256" key="10">
    <source>
        <dbReference type="ARBA" id="ARBA00023201"/>
    </source>
</evidence>
<feature type="transmembrane region" description="Helical" evidence="12">
    <location>
        <begin position="243"/>
        <end position="262"/>
    </location>
</feature>
<feature type="transmembrane region" description="Helical" evidence="12">
    <location>
        <begin position="348"/>
        <end position="375"/>
    </location>
</feature>
<sequence>MPLQFTALDWAVLGGYVALLAIAGYLSTRAKMATADEYFLAGHRAPTWLVAISVLSTVQSAATFLGVPDYSFRGNFSYLAVVISALLAAVFVSKILIPRFYRVNVSTVYELLEARFGVGARRAAAAMYLVGRILASGARLYLAAIAVSMIMFLDVNANHIVVASLILLVFGLIFTFIGGLSSIIWSDLVQVILYIGAALVVIVFLGMKIPASASDIVTGLMQSPGGVDKLQIFDTSLDFSAPFSLAAVLTGLVLLNIGNSGLDQDTTQRLLACEDAREGSRALYGSVIASFPVIAIFLVIGALLHVFYERPDLMTGSAQALSGTFKGEKITVFMHFILSEIPPGIRGLVTVGVIASAAVNSGLISMAAVAIGDFYRPWVERHGSKPESHYILAGRVMMVVLGISLFIMSILCYFWQRSTNMPLLEFVLGVMAFAYAGLLGVYFTAVFSRRGSSMSVIAALLAGFFVVLAFQPYVVSALGLPTQFAMIAFPWQLIVGTIVATFVCMIGRQSEQAHFEQRPHAEN</sequence>
<comment type="subcellular location">
    <subcellularLocation>
        <location evidence="1">Cell membrane</location>
        <topology evidence="1">Multi-pass membrane protein</topology>
    </subcellularLocation>
</comment>
<dbReference type="PROSITE" id="PS50283">
    <property type="entry name" value="NA_SOLUT_SYMP_3"/>
    <property type="match status" value="1"/>
</dbReference>
<proteinExistence type="inferred from homology"/>
<evidence type="ECO:0000256" key="5">
    <source>
        <dbReference type="ARBA" id="ARBA00022692"/>
    </source>
</evidence>
<feature type="transmembrane region" description="Helical" evidence="12">
    <location>
        <begin position="6"/>
        <end position="26"/>
    </location>
</feature>
<keyword evidence="8" id="KW-0406">Ion transport</keyword>
<dbReference type="Proteomes" id="UP000282977">
    <property type="component" value="Unassembled WGS sequence"/>
</dbReference>
<accession>A0A437J9Y6</accession>
<dbReference type="GO" id="GO:0015293">
    <property type="term" value="F:symporter activity"/>
    <property type="evidence" value="ECO:0007669"/>
    <property type="project" value="TreeGrafter"/>
</dbReference>
<comment type="similarity">
    <text evidence="2 11">Belongs to the sodium:solute symporter (SSF) (TC 2.A.21) family.</text>
</comment>
<comment type="caution">
    <text evidence="13">The sequence shown here is derived from an EMBL/GenBank/DDBJ whole genome shotgun (WGS) entry which is preliminary data.</text>
</comment>
<dbReference type="RefSeq" id="WP_127690493.1">
    <property type="nucleotide sequence ID" value="NZ_RZUL01000002.1"/>
</dbReference>
<feature type="transmembrane region" description="Helical" evidence="12">
    <location>
        <begin position="159"/>
        <end position="184"/>
    </location>
</feature>
<feature type="transmembrane region" description="Helical" evidence="12">
    <location>
        <begin position="487"/>
        <end position="507"/>
    </location>
</feature>
<evidence type="ECO:0000256" key="6">
    <source>
        <dbReference type="ARBA" id="ARBA00022989"/>
    </source>
</evidence>
<evidence type="ECO:0000313" key="13">
    <source>
        <dbReference type="EMBL" id="RVT42317.1"/>
    </source>
</evidence>
<evidence type="ECO:0000256" key="11">
    <source>
        <dbReference type="RuleBase" id="RU362091"/>
    </source>
</evidence>
<keyword evidence="4" id="KW-1003">Cell membrane</keyword>
<dbReference type="InterPro" id="IPR038377">
    <property type="entry name" value="Na/Glc_symporter_sf"/>
</dbReference>
<dbReference type="OrthoDB" id="9789704at2"/>
<keyword evidence="6 12" id="KW-1133">Transmembrane helix</keyword>
<feature type="transmembrane region" description="Helical" evidence="12">
    <location>
        <begin position="396"/>
        <end position="416"/>
    </location>
</feature>
<keyword evidence="9 12" id="KW-0472">Membrane</keyword>
<dbReference type="AlphaFoldDB" id="A0A437J9Y6"/>
<feature type="transmembrane region" description="Helical" evidence="12">
    <location>
        <begin position="422"/>
        <end position="444"/>
    </location>
</feature>
<evidence type="ECO:0000256" key="8">
    <source>
        <dbReference type="ARBA" id="ARBA00023065"/>
    </source>
</evidence>
<reference evidence="13 14" key="1">
    <citation type="submission" date="2019-01" db="EMBL/GenBank/DDBJ databases">
        <authorList>
            <person name="Chen W.-M."/>
        </authorList>
    </citation>
    <scope>NUCLEOTIDE SEQUENCE [LARGE SCALE GENOMIC DNA]</scope>
    <source>
        <strain evidence="13 14">TLA-22</strain>
    </source>
</reference>
<dbReference type="InterPro" id="IPR051163">
    <property type="entry name" value="Sodium:Solute_Symporter_SSF"/>
</dbReference>
<feature type="transmembrane region" description="Helical" evidence="12">
    <location>
        <begin position="283"/>
        <end position="308"/>
    </location>
</feature>
<evidence type="ECO:0000256" key="12">
    <source>
        <dbReference type="SAM" id="Phobius"/>
    </source>
</evidence>
<keyword evidence="3" id="KW-0813">Transport</keyword>